<feature type="transmembrane region" description="Helical" evidence="1">
    <location>
        <begin position="60"/>
        <end position="84"/>
    </location>
</feature>
<dbReference type="AlphaFoldDB" id="A0A558HME3"/>
<name>A0A558HME3_9GAMM</name>
<proteinExistence type="predicted"/>
<dbReference type="Proteomes" id="UP000319941">
    <property type="component" value="Unassembled WGS sequence"/>
</dbReference>
<keyword evidence="1" id="KW-0812">Transmembrane</keyword>
<accession>A0A558HME3</accession>
<sequence>MDFLGLEKKGFFAHKLNRELSDDELTNELDRNVKASDSPRDNLNIIKVNDSYLEIIDKWYVFKGLVTFAGCCFSIYLILMLSVLTYGTVKNNDPSAIWFLIFAVVIHLPIFYITIRLLSLELFQKTHYPIRFDYNKRKIFSLLPKGGYVETSWDDAFIFIKRARHPFSIHPSASYHYEICVHVLSSDRKLVKQTFSLGSFSEAKNDAINFWEFVRLYMEDSSSHNMLSRNVRHYLPIDTKAEEFRLSVVLTMAPISSYPLLQLITSPISCLFVLGRRLSIITSTVPKWPKDSLDNRVAKLSIRQNENTSLNFIDSTWPLICFIFGAVITTSLIIWGGLNVYYIL</sequence>
<dbReference type="OrthoDB" id="6050524at2"/>
<protein>
    <recommendedName>
        <fullName evidence="2">DUF6708 domain-containing protein</fullName>
    </recommendedName>
</protein>
<evidence type="ECO:0000259" key="2">
    <source>
        <dbReference type="Pfam" id="PF20455"/>
    </source>
</evidence>
<keyword evidence="1" id="KW-1133">Transmembrane helix</keyword>
<gene>
    <name evidence="3" type="ORF">FQP86_10535</name>
</gene>
<dbReference type="RefSeq" id="WP_141103653.1">
    <property type="nucleotide sequence ID" value="NZ_CAWOWR010000116.1"/>
</dbReference>
<dbReference type="Pfam" id="PF20455">
    <property type="entry name" value="DUF6708"/>
    <property type="match status" value="1"/>
</dbReference>
<feature type="transmembrane region" description="Helical" evidence="1">
    <location>
        <begin position="319"/>
        <end position="343"/>
    </location>
</feature>
<keyword evidence="1" id="KW-0472">Membrane</keyword>
<evidence type="ECO:0000256" key="1">
    <source>
        <dbReference type="SAM" id="Phobius"/>
    </source>
</evidence>
<dbReference type="InterPro" id="IPR046554">
    <property type="entry name" value="DUF6708"/>
</dbReference>
<keyword evidence="4" id="KW-1185">Reference proteome</keyword>
<comment type="caution">
    <text evidence="3">The sequence shown here is derived from an EMBL/GenBank/DDBJ whole genome shotgun (WGS) entry which is preliminary data.</text>
</comment>
<evidence type="ECO:0000313" key="3">
    <source>
        <dbReference type="EMBL" id="TVU70221.1"/>
    </source>
</evidence>
<reference evidence="3 4" key="1">
    <citation type="submission" date="2019-07" db="EMBL/GenBank/DDBJ databases">
        <title>Diversity of Bacteria from Kongsfjorden, Arctic.</title>
        <authorList>
            <person name="Yu Y."/>
        </authorList>
    </citation>
    <scope>NUCLEOTIDE SEQUENCE [LARGE SCALE GENOMIC DNA]</scope>
    <source>
        <strain evidence="3 4">SM1923</strain>
    </source>
</reference>
<feature type="domain" description="DUF6708" evidence="2">
    <location>
        <begin position="110"/>
        <end position="291"/>
    </location>
</feature>
<dbReference type="EMBL" id="VNFH01000006">
    <property type="protein sequence ID" value="TVU70221.1"/>
    <property type="molecule type" value="Genomic_DNA"/>
</dbReference>
<organism evidence="3 4">
    <name type="scientific">Cobetia crustatorum</name>
    <dbReference type="NCBI Taxonomy" id="553385"/>
    <lineage>
        <taxon>Bacteria</taxon>
        <taxon>Pseudomonadati</taxon>
        <taxon>Pseudomonadota</taxon>
        <taxon>Gammaproteobacteria</taxon>
        <taxon>Oceanospirillales</taxon>
        <taxon>Halomonadaceae</taxon>
        <taxon>Cobetia</taxon>
    </lineage>
</organism>
<evidence type="ECO:0000313" key="4">
    <source>
        <dbReference type="Proteomes" id="UP000319941"/>
    </source>
</evidence>
<feature type="transmembrane region" description="Helical" evidence="1">
    <location>
        <begin position="96"/>
        <end position="115"/>
    </location>
</feature>